<reference evidence="3" key="1">
    <citation type="submission" date="2008-07" db="EMBL/GenBank/DDBJ databases">
        <title>Annotation of Ajellomyces capsulatus strain H88.</title>
        <authorList>
            <person name="Champion M."/>
            <person name="Cuomo C."/>
            <person name="Ma L.-J."/>
            <person name="Henn M.R."/>
            <person name="Sil A."/>
            <person name="Goldman B."/>
            <person name="Young S.K."/>
            <person name="Kodira C.D."/>
            <person name="Zeng Q."/>
            <person name="Koehrsen M."/>
            <person name="Alvarado L."/>
            <person name="Berlin A."/>
            <person name="Borenstein D."/>
            <person name="Chen Z."/>
            <person name="Engels R."/>
            <person name="Freedman E."/>
            <person name="Gellesch M."/>
            <person name="Goldberg J."/>
            <person name="Griggs A."/>
            <person name="Gujja S."/>
            <person name="Heiman D."/>
            <person name="Hepburn T."/>
            <person name="Howarth C."/>
            <person name="Jen D."/>
            <person name="Larson L."/>
            <person name="Lewis B."/>
            <person name="Mehta T."/>
            <person name="Park D."/>
            <person name="Pearson M."/>
            <person name="Roberts A."/>
            <person name="Saif S."/>
            <person name="Shea T."/>
            <person name="Shenoy N."/>
            <person name="Sisk P."/>
            <person name="Stolte C."/>
            <person name="Sykes S."/>
            <person name="Walk T."/>
            <person name="White J."/>
            <person name="Yandava C."/>
            <person name="Klein B."/>
            <person name="McEwen J.G."/>
            <person name="Puccia R."/>
            <person name="Goldman G.H."/>
            <person name="Felipe M.S."/>
            <person name="Nino-Vega G."/>
            <person name="San-Blas G."/>
            <person name="Taylor J."/>
            <person name="Mendoza L."/>
            <person name="Galagan J."/>
            <person name="Nusbaum C."/>
            <person name="Birren B."/>
        </authorList>
    </citation>
    <scope>NUCLEOTIDE SEQUENCE [LARGE SCALE GENOMIC DNA]</scope>
    <source>
        <strain evidence="3">H88</strain>
    </source>
</reference>
<proteinExistence type="predicted"/>
<dbReference type="EMBL" id="DS990639">
    <property type="protein sequence ID" value="EGC46719.1"/>
    <property type="molecule type" value="Genomic_DNA"/>
</dbReference>
<evidence type="ECO:0000256" key="1">
    <source>
        <dbReference type="SAM" id="MobiDB-lite"/>
    </source>
</evidence>
<gene>
    <name evidence="2" type="ORF">HCEG_05934</name>
</gene>
<dbReference type="OMA" id="HARNGTR"/>
<dbReference type="Proteomes" id="UP000008142">
    <property type="component" value="Unassembled WGS sequence"/>
</dbReference>
<name>F0UKD8_AJEC8</name>
<feature type="region of interest" description="Disordered" evidence="1">
    <location>
        <begin position="98"/>
        <end position="130"/>
    </location>
</feature>
<sequence>MFRATAPLSMRYIGIAIDVLKNESGPGYSNTVEAAGKAIEQRVPAITQAKIQGTRPHRSSKDPFDTKEVITVSFHDDKGTRLLSIHAHDDGTWKEYFSRAGRSKSQSRSTFPATEDVTSGDNGENPGSAS</sequence>
<accession>F0UKD8</accession>
<protein>
    <submittedName>
        <fullName evidence="2">Uncharacterized protein</fullName>
    </submittedName>
</protein>
<dbReference type="AlphaFoldDB" id="F0UKD8"/>
<dbReference type="HOGENOM" id="CLU_1969908_0_0_1"/>
<feature type="compositionally biased region" description="Polar residues" evidence="1">
    <location>
        <begin position="103"/>
        <end position="130"/>
    </location>
</feature>
<evidence type="ECO:0000313" key="3">
    <source>
        <dbReference type="Proteomes" id="UP000008142"/>
    </source>
</evidence>
<dbReference type="OrthoDB" id="3531694at2759"/>
<evidence type="ECO:0000313" key="2">
    <source>
        <dbReference type="EMBL" id="EGC46719.1"/>
    </source>
</evidence>
<organism evidence="3">
    <name type="scientific">Ajellomyces capsulatus (strain H88)</name>
    <name type="common">Darling's disease fungus</name>
    <name type="synonym">Histoplasma capsulatum</name>
    <dbReference type="NCBI Taxonomy" id="544711"/>
    <lineage>
        <taxon>Eukaryota</taxon>
        <taxon>Fungi</taxon>
        <taxon>Dikarya</taxon>
        <taxon>Ascomycota</taxon>
        <taxon>Pezizomycotina</taxon>
        <taxon>Eurotiomycetes</taxon>
        <taxon>Eurotiomycetidae</taxon>
        <taxon>Onygenales</taxon>
        <taxon>Ajellomycetaceae</taxon>
        <taxon>Histoplasma</taxon>
    </lineage>
</organism>